<reference evidence="2 3" key="1">
    <citation type="submission" date="2019-12" db="EMBL/GenBank/DDBJ databases">
        <title>Halocatena pleomorpha gen. nov. sp. nov., an extremely halophilic archaeon of family Halobacteriaceae isolated from saltpan soil.</title>
        <authorList>
            <person name="Pal Y."/>
            <person name="Verma A."/>
            <person name="Krishnamurthi S."/>
            <person name="Kumar P."/>
        </authorList>
    </citation>
    <scope>NUCLEOTIDE SEQUENCE [LARGE SCALE GENOMIC DNA]</scope>
    <source>
        <strain evidence="2 3">JCM 16495</strain>
    </source>
</reference>
<feature type="transmembrane region" description="Helical" evidence="1">
    <location>
        <begin position="12"/>
        <end position="45"/>
    </location>
</feature>
<accession>A0A6B0GPR9</accession>
<keyword evidence="1" id="KW-1133">Transmembrane helix</keyword>
<comment type="caution">
    <text evidence="2">The sequence shown here is derived from an EMBL/GenBank/DDBJ whole genome shotgun (WGS) entry which is preliminary data.</text>
</comment>
<dbReference type="AlphaFoldDB" id="A0A6B0GPR9"/>
<evidence type="ECO:0000313" key="3">
    <source>
        <dbReference type="Proteomes" id="UP000451471"/>
    </source>
</evidence>
<dbReference type="EMBL" id="WSZK01000015">
    <property type="protein sequence ID" value="MWG34653.1"/>
    <property type="molecule type" value="Genomic_DNA"/>
</dbReference>
<name>A0A6B0GPR9_9EURY</name>
<feature type="transmembrane region" description="Helical" evidence="1">
    <location>
        <begin position="108"/>
        <end position="135"/>
    </location>
</feature>
<keyword evidence="3" id="KW-1185">Reference proteome</keyword>
<proteinExistence type="predicted"/>
<sequence length="155" mass="16004">MNADVDRTNIALAASAALVLVVGVLIEQYLLSATAAGICVLAIVLGSNGLEVRSSSWVRLGLFAVFLLAGVTLVSQRQAAFGSFLIVSSGSFVLVGRQPVLSWVTFSAGGFVGAVVGIVTSQLTVGIPLALVGAYSGYRLVSDWGEIARQRDTST</sequence>
<feature type="transmembrane region" description="Helical" evidence="1">
    <location>
        <begin position="57"/>
        <end position="74"/>
    </location>
</feature>
<evidence type="ECO:0000313" key="2">
    <source>
        <dbReference type="EMBL" id="MWG34653.1"/>
    </source>
</evidence>
<keyword evidence="1" id="KW-0472">Membrane</keyword>
<organism evidence="2 3">
    <name type="scientific">Halomarina oriensis</name>
    <dbReference type="NCBI Taxonomy" id="671145"/>
    <lineage>
        <taxon>Archaea</taxon>
        <taxon>Methanobacteriati</taxon>
        <taxon>Methanobacteriota</taxon>
        <taxon>Stenosarchaea group</taxon>
        <taxon>Halobacteria</taxon>
        <taxon>Halobacteriales</taxon>
        <taxon>Natronomonadaceae</taxon>
        <taxon>Halomarina</taxon>
    </lineage>
</organism>
<dbReference type="RefSeq" id="WP_158204310.1">
    <property type="nucleotide sequence ID" value="NZ_WSZK01000015.1"/>
</dbReference>
<keyword evidence="1" id="KW-0812">Transmembrane</keyword>
<gene>
    <name evidence="2" type="ORF">GQS65_09150</name>
</gene>
<evidence type="ECO:0000256" key="1">
    <source>
        <dbReference type="SAM" id="Phobius"/>
    </source>
</evidence>
<protein>
    <submittedName>
        <fullName evidence="2">Uncharacterized protein</fullName>
    </submittedName>
</protein>
<feature type="transmembrane region" description="Helical" evidence="1">
    <location>
        <begin position="80"/>
        <end position="96"/>
    </location>
</feature>
<dbReference type="Proteomes" id="UP000451471">
    <property type="component" value="Unassembled WGS sequence"/>
</dbReference>